<dbReference type="SUPFAM" id="SSF53383">
    <property type="entry name" value="PLP-dependent transferases"/>
    <property type="match status" value="1"/>
</dbReference>
<dbReference type="Gene3D" id="3.40.640.10">
    <property type="entry name" value="Type I PLP-dependent aspartate aminotransferase-like (Major domain)"/>
    <property type="match status" value="1"/>
</dbReference>
<dbReference type="InterPro" id="IPR015424">
    <property type="entry name" value="PyrdxlP-dep_Trfase"/>
</dbReference>
<accession>A0AAE4Z9Q0</accession>
<dbReference type="EC" id="2.6.1.-" evidence="6"/>
<gene>
    <name evidence="8" type="ORF">GWO12_08380</name>
</gene>
<dbReference type="InterPro" id="IPR015422">
    <property type="entry name" value="PyrdxlP-dep_Trfase_small"/>
</dbReference>
<reference evidence="8 9" key="1">
    <citation type="submission" date="2020-01" db="EMBL/GenBank/DDBJ databases">
        <title>Genomes assembled from Gulf of Kutch pelagic sediment metagenomes.</title>
        <authorList>
            <person name="Chandrashekar M."/>
            <person name="Mahajan M.S."/>
            <person name="Dave K.J."/>
            <person name="Vatsa P."/>
            <person name="Nathani N.M."/>
        </authorList>
    </citation>
    <scope>NUCLEOTIDE SEQUENCE [LARGE SCALE GENOMIC DNA]</scope>
    <source>
        <strain evidence="8">KS3-K002</strain>
    </source>
</reference>
<comment type="cofactor">
    <cofactor evidence="1 6">
        <name>pyridoxal 5'-phosphate</name>
        <dbReference type="ChEBI" id="CHEBI:597326"/>
    </cofactor>
</comment>
<evidence type="ECO:0000256" key="3">
    <source>
        <dbReference type="ARBA" id="ARBA00022576"/>
    </source>
</evidence>
<dbReference type="GO" id="GO:0030170">
    <property type="term" value="F:pyridoxal phosphate binding"/>
    <property type="evidence" value="ECO:0007669"/>
    <property type="project" value="InterPro"/>
</dbReference>
<comment type="caution">
    <text evidence="8">The sequence shown here is derived from an EMBL/GenBank/DDBJ whole genome shotgun (WGS) entry which is preliminary data.</text>
</comment>
<evidence type="ECO:0000313" key="8">
    <source>
        <dbReference type="EMBL" id="NIR75112.1"/>
    </source>
</evidence>
<dbReference type="AlphaFoldDB" id="A0AAE4Z9Q0"/>
<dbReference type="GO" id="GO:0016212">
    <property type="term" value="F:kynurenine-oxoglutarate transaminase activity"/>
    <property type="evidence" value="ECO:0007669"/>
    <property type="project" value="TreeGrafter"/>
</dbReference>
<name>A0AAE4Z9Q0_9BACT</name>
<keyword evidence="5" id="KW-0663">Pyridoxal phosphate</keyword>
<dbReference type="Pfam" id="PF00155">
    <property type="entry name" value="Aminotran_1_2"/>
    <property type="match status" value="1"/>
</dbReference>
<dbReference type="Proteomes" id="UP000702544">
    <property type="component" value="Unassembled WGS sequence"/>
</dbReference>
<keyword evidence="4 6" id="KW-0808">Transferase</keyword>
<evidence type="ECO:0000256" key="1">
    <source>
        <dbReference type="ARBA" id="ARBA00001933"/>
    </source>
</evidence>
<protein>
    <recommendedName>
        <fullName evidence="6">Aminotransferase</fullName>
        <ecNumber evidence="6">2.6.1.-</ecNumber>
    </recommendedName>
</protein>
<evidence type="ECO:0000256" key="4">
    <source>
        <dbReference type="ARBA" id="ARBA00022679"/>
    </source>
</evidence>
<evidence type="ECO:0000256" key="6">
    <source>
        <dbReference type="RuleBase" id="RU000481"/>
    </source>
</evidence>
<dbReference type="FunFam" id="3.40.640.10:FF:000033">
    <property type="entry name" value="Aspartate aminotransferase"/>
    <property type="match status" value="1"/>
</dbReference>
<dbReference type="InterPro" id="IPR004839">
    <property type="entry name" value="Aminotransferase_I/II_large"/>
</dbReference>
<evidence type="ECO:0000259" key="7">
    <source>
        <dbReference type="Pfam" id="PF00155"/>
    </source>
</evidence>
<organism evidence="8 9">
    <name type="scientific">Candidatus Kutchimonas denitrificans</name>
    <dbReference type="NCBI Taxonomy" id="3056748"/>
    <lineage>
        <taxon>Bacteria</taxon>
        <taxon>Pseudomonadati</taxon>
        <taxon>Gemmatimonadota</taxon>
        <taxon>Gemmatimonadia</taxon>
        <taxon>Candidatus Palauibacterales</taxon>
        <taxon>Candidatus Palauibacteraceae</taxon>
        <taxon>Candidatus Kutchimonas</taxon>
    </lineage>
</organism>
<dbReference type="InterPro" id="IPR015421">
    <property type="entry name" value="PyrdxlP-dep_Trfase_major"/>
</dbReference>
<keyword evidence="3 6" id="KW-0032">Aminotransferase</keyword>
<dbReference type="CDD" id="cd00609">
    <property type="entry name" value="AAT_like"/>
    <property type="match status" value="1"/>
</dbReference>
<evidence type="ECO:0000256" key="5">
    <source>
        <dbReference type="ARBA" id="ARBA00022898"/>
    </source>
</evidence>
<evidence type="ECO:0000256" key="2">
    <source>
        <dbReference type="ARBA" id="ARBA00007441"/>
    </source>
</evidence>
<dbReference type="InterPro" id="IPR051326">
    <property type="entry name" value="Kynurenine-oxoglutarate_AT"/>
</dbReference>
<dbReference type="Gene3D" id="3.90.1150.10">
    <property type="entry name" value="Aspartate Aminotransferase, domain 1"/>
    <property type="match status" value="1"/>
</dbReference>
<comment type="similarity">
    <text evidence="2 6">Belongs to the class-I pyridoxal-phosphate-dependent aminotransferase family.</text>
</comment>
<feature type="domain" description="Aminotransferase class I/classII large" evidence="7">
    <location>
        <begin position="59"/>
        <end position="410"/>
    </location>
</feature>
<dbReference type="InterPro" id="IPR004838">
    <property type="entry name" value="NHTrfase_class1_PyrdxlP-BS"/>
</dbReference>
<proteinExistence type="inferred from homology"/>
<dbReference type="GO" id="GO:0005737">
    <property type="term" value="C:cytoplasm"/>
    <property type="evidence" value="ECO:0007669"/>
    <property type="project" value="TreeGrafter"/>
</dbReference>
<sequence>MTASRRTTVTPPHSRSRYRCRHRERDRLMSNRTNRTARRTEGFTESVIREMTRVALEHDAINLAQGFPDFPAPEVLKEAACEAIRADINQYAITWGAPRLRRAIAEKYRRFYGMEVDTDSEIVVTCGATEAMAAAMLALIDPGDRVVVLEPFYENYGPDAVLCGAEPVFVPTGDDGRLDVDALAAAFGPQVRGIIVNTPNNPTGHVFTREELEAVARLCTEHDALAFTDEIYEHIVYEGGHIPLATIDGMRGRTITVSGASKTFSVTGWRVGTIVAPSDLTGAIKKTHDFLTVGAPAPLQEACATGLERLDASYYRTLADDYRQRRDVLYHGLLEAGFRCRQPRGSYYILADFSGISDLPDGEFAAWLTREIGVASVPGSSFYSGPGRGRTQVRFAYCKRLSTLEEAVDRLRKL</sequence>
<evidence type="ECO:0000313" key="9">
    <source>
        <dbReference type="Proteomes" id="UP000702544"/>
    </source>
</evidence>
<dbReference type="PRINTS" id="PR00753">
    <property type="entry name" value="ACCSYNTHASE"/>
</dbReference>
<dbReference type="PANTHER" id="PTHR43807">
    <property type="entry name" value="FI04487P"/>
    <property type="match status" value="1"/>
</dbReference>
<dbReference type="EMBL" id="JAACAK010000063">
    <property type="protein sequence ID" value="NIR75112.1"/>
    <property type="molecule type" value="Genomic_DNA"/>
</dbReference>
<dbReference type="PROSITE" id="PS00105">
    <property type="entry name" value="AA_TRANSFER_CLASS_1"/>
    <property type="match status" value="1"/>
</dbReference>
<dbReference type="PANTHER" id="PTHR43807:SF20">
    <property type="entry name" value="FI04487P"/>
    <property type="match status" value="1"/>
</dbReference>